<evidence type="ECO:0000313" key="3">
    <source>
        <dbReference type="EMBL" id="NHN56479.1"/>
    </source>
</evidence>
<dbReference type="InterPro" id="IPR053136">
    <property type="entry name" value="UTP_pyrophosphatase-like"/>
</dbReference>
<comment type="caution">
    <text evidence="3">The sequence shown here is derived from an EMBL/GenBank/DDBJ whole genome shotgun (WGS) entry which is preliminary data.</text>
</comment>
<feature type="region of interest" description="Disordered" evidence="1">
    <location>
        <begin position="1"/>
        <end position="27"/>
    </location>
</feature>
<gene>
    <name evidence="3" type="ORF">G9U51_11890</name>
</gene>
<sequence length="195" mass="21709">MTNATRRPEVEIRRSTRRRRTSSARREGDRIIVMVPARMSAAQEQQVVDDLVRRVLAAERRRTQGPSEAELMRRARALSRQHLGGLARPVSVRWVDNQNTRWGSCTPARGTIRLSSRLIGMPEYVQDYVLLHELAHLLQPHHGPSFWALLGGYRRASEADAFLAGVNFGSGLPATVDDPEQDADDEPVSAPGAPA</sequence>
<dbReference type="Proteomes" id="UP000744769">
    <property type="component" value="Unassembled WGS sequence"/>
</dbReference>
<proteinExistence type="predicted"/>
<dbReference type="CDD" id="cd07344">
    <property type="entry name" value="M48_yhfN_like"/>
    <property type="match status" value="1"/>
</dbReference>
<feature type="region of interest" description="Disordered" evidence="1">
    <location>
        <begin position="173"/>
        <end position="195"/>
    </location>
</feature>
<keyword evidence="4" id="KW-1185">Reference proteome</keyword>
<name>A0A967EB13_9MICO</name>
<dbReference type="InterPro" id="IPR002725">
    <property type="entry name" value="YgjP-like_metallopeptidase"/>
</dbReference>
<feature type="compositionally biased region" description="Acidic residues" evidence="1">
    <location>
        <begin position="177"/>
        <end position="187"/>
    </location>
</feature>
<evidence type="ECO:0000256" key="1">
    <source>
        <dbReference type="SAM" id="MobiDB-lite"/>
    </source>
</evidence>
<dbReference type="PANTHER" id="PTHR30399">
    <property type="entry name" value="UNCHARACTERIZED PROTEIN YGJP"/>
    <property type="match status" value="1"/>
</dbReference>
<dbReference type="PANTHER" id="PTHR30399:SF1">
    <property type="entry name" value="UTP PYROPHOSPHATASE"/>
    <property type="match status" value="1"/>
</dbReference>
<dbReference type="AlphaFoldDB" id="A0A967EB13"/>
<accession>A0A967EB13</accession>
<organism evidence="3 4">
    <name type="scientific">Metallococcus carri</name>
    <dbReference type="NCBI Taxonomy" id="1656884"/>
    <lineage>
        <taxon>Bacteria</taxon>
        <taxon>Bacillati</taxon>
        <taxon>Actinomycetota</taxon>
        <taxon>Actinomycetes</taxon>
        <taxon>Micrococcales</taxon>
        <taxon>Dermacoccaceae</taxon>
        <taxon>Metallococcus</taxon>
    </lineage>
</organism>
<dbReference type="Pfam" id="PF01863">
    <property type="entry name" value="YgjP-like"/>
    <property type="match status" value="1"/>
</dbReference>
<dbReference type="RefSeq" id="WP_166197142.1">
    <property type="nucleotide sequence ID" value="NZ_JAAOIV010000008.1"/>
</dbReference>
<protein>
    <submittedName>
        <fullName evidence="3">M48 family metallopeptidase</fullName>
    </submittedName>
</protein>
<evidence type="ECO:0000313" key="4">
    <source>
        <dbReference type="Proteomes" id="UP000744769"/>
    </source>
</evidence>
<dbReference type="EMBL" id="JAAOIV010000008">
    <property type="protein sequence ID" value="NHN56479.1"/>
    <property type="molecule type" value="Genomic_DNA"/>
</dbReference>
<feature type="compositionally biased region" description="Basic and acidic residues" evidence="1">
    <location>
        <begin position="1"/>
        <end position="14"/>
    </location>
</feature>
<feature type="domain" description="YgjP-like metallopeptidase" evidence="2">
    <location>
        <begin position="40"/>
        <end position="152"/>
    </location>
</feature>
<reference evidence="3" key="1">
    <citation type="submission" date="2020-03" db="EMBL/GenBank/DDBJ databases">
        <title>Draft sequencing of Calidifontibacter sp. DB0510.</title>
        <authorList>
            <person name="Kim D.-U."/>
        </authorList>
    </citation>
    <scope>NUCLEOTIDE SEQUENCE</scope>
    <source>
        <strain evidence="3">DB0510</strain>
    </source>
</reference>
<dbReference type="Gene3D" id="3.30.2010.10">
    <property type="entry name" value="Metalloproteases ('zincins'), catalytic domain"/>
    <property type="match status" value="1"/>
</dbReference>
<evidence type="ECO:0000259" key="2">
    <source>
        <dbReference type="Pfam" id="PF01863"/>
    </source>
</evidence>